<protein>
    <submittedName>
        <fullName evidence="1">Uncharacterized protein</fullName>
    </submittedName>
</protein>
<reference evidence="1 2" key="1">
    <citation type="journal article" date="2010" name="BMC Genomics">
        <title>Sequencing, annotation, and comparative genome analysis of the gerbil-adapted Helicobacter pylori strain B8.</title>
        <authorList>
            <person name="Farnbacher M."/>
            <person name="Jahns T."/>
            <person name="Willrodt D."/>
            <person name="Daniel R."/>
            <person name="Haas R."/>
            <person name="Goesmann A."/>
            <person name="Kurtz S."/>
            <person name="Rieder G."/>
        </authorList>
    </citation>
    <scope>NUCLEOTIDE SEQUENCE [LARGE SCALE GENOMIC DNA]</scope>
    <source>
        <strain evidence="1 2">B8</strain>
    </source>
</reference>
<dbReference type="HOGENOM" id="CLU_3382224_0_0_7"/>
<evidence type="ECO:0000313" key="1">
    <source>
        <dbReference type="EMBL" id="CBI66277.1"/>
    </source>
</evidence>
<dbReference type="EMBL" id="FN598874">
    <property type="protein sequence ID" value="CBI66277.1"/>
    <property type="molecule type" value="Genomic_DNA"/>
</dbReference>
<name>D7FDM0_HELP3</name>
<organism evidence="1 2">
    <name type="scientific">Helicobacter pylori (strain B8)</name>
    <dbReference type="NCBI Taxonomy" id="693745"/>
    <lineage>
        <taxon>Bacteria</taxon>
        <taxon>Pseudomonadati</taxon>
        <taxon>Campylobacterota</taxon>
        <taxon>Epsilonproteobacteria</taxon>
        <taxon>Campylobacterales</taxon>
        <taxon>Helicobacteraceae</taxon>
        <taxon>Helicobacter</taxon>
    </lineage>
</organism>
<sequence length="39" mass="4721">MAKQRTHKLLVSENSIKDIGKLKRFMQDKDYFLVKQRLI</sequence>
<dbReference type="AlphaFoldDB" id="D7FDM0"/>
<gene>
    <name evidence="1" type="ordered locus">HPB8_720</name>
</gene>
<dbReference type="KEGG" id="hpl:HPB8_720"/>
<accession>D7FDM0</accession>
<dbReference type="Proteomes" id="UP000007091">
    <property type="component" value="Chromosome"/>
</dbReference>
<proteinExistence type="predicted"/>
<evidence type="ECO:0000313" key="2">
    <source>
        <dbReference type="Proteomes" id="UP000007091"/>
    </source>
</evidence>